<comment type="subcellular location">
    <subcellularLocation>
        <location evidence="5">Secreted</location>
    </subcellularLocation>
    <subcellularLocation>
        <location evidence="5">Bacterial flagellum</location>
    </subcellularLocation>
</comment>
<feature type="coiled-coil region" evidence="5">
    <location>
        <begin position="404"/>
        <end position="431"/>
    </location>
</feature>
<evidence type="ECO:0000313" key="9">
    <source>
        <dbReference type="Proteomes" id="UP001327459"/>
    </source>
</evidence>
<evidence type="ECO:0000256" key="2">
    <source>
        <dbReference type="ARBA" id="ARBA00011255"/>
    </source>
</evidence>
<dbReference type="Pfam" id="PF02465">
    <property type="entry name" value="FliD_N"/>
    <property type="match status" value="1"/>
</dbReference>
<comment type="similarity">
    <text evidence="1 5">Belongs to the FliD family.</text>
</comment>
<dbReference type="EMBL" id="CP140153">
    <property type="protein sequence ID" value="WQH17136.1"/>
    <property type="molecule type" value="Genomic_DNA"/>
</dbReference>
<dbReference type="InterPro" id="IPR040026">
    <property type="entry name" value="FliD"/>
</dbReference>
<comment type="function">
    <text evidence="5">Required for morphogenesis and for the elongation of the flagellar filament by facilitating polymerization of the flagellin monomers at the tip of growing filament. Forms a capping structure, which prevents flagellin subunits (transported through the central channel of the flagellum) from leaking out without polymerization at the distal end.</text>
</comment>
<evidence type="ECO:0000259" key="7">
    <source>
        <dbReference type="Pfam" id="PF07195"/>
    </source>
</evidence>
<keyword evidence="4 5" id="KW-0975">Bacterial flagellum</keyword>
<gene>
    <name evidence="8" type="primary">fliD</name>
    <name evidence="8" type="ORF">SR882_04325</name>
</gene>
<evidence type="ECO:0000256" key="3">
    <source>
        <dbReference type="ARBA" id="ARBA00023054"/>
    </source>
</evidence>
<feature type="domain" description="Flagellar hook-associated protein 2 C-terminal" evidence="7">
    <location>
        <begin position="227"/>
        <end position="448"/>
    </location>
</feature>
<feature type="domain" description="Flagellar hook-associated protein 2 N-terminal" evidence="6">
    <location>
        <begin position="14"/>
        <end position="111"/>
    </location>
</feature>
<keyword evidence="5" id="KW-0964">Secreted</keyword>
<reference evidence="8 9" key="1">
    <citation type="submission" date="2023-11" db="EMBL/GenBank/DDBJ databases">
        <title>MicrobeMod: A computational toolkit for identifying prokaryotic methylation and restriction-modification with nanopore sequencing.</title>
        <authorList>
            <person name="Crits-Christoph A."/>
            <person name="Kang S.C."/>
            <person name="Lee H."/>
            <person name="Ostrov N."/>
        </authorList>
    </citation>
    <scope>NUCLEOTIDE SEQUENCE [LARGE SCALE GENOMIC DNA]</scope>
    <source>
        <strain evidence="8 9">ATCC 49870</strain>
    </source>
</reference>
<evidence type="ECO:0000259" key="6">
    <source>
        <dbReference type="Pfam" id="PF02465"/>
    </source>
</evidence>
<evidence type="ECO:0000256" key="5">
    <source>
        <dbReference type="RuleBase" id="RU362066"/>
    </source>
</evidence>
<comment type="subunit">
    <text evidence="2 5">Homopentamer.</text>
</comment>
<keyword evidence="8" id="KW-0282">Flagellum</keyword>
<dbReference type="Pfam" id="PF07196">
    <property type="entry name" value="Flagellin_IN"/>
    <property type="match status" value="1"/>
</dbReference>
<keyword evidence="8" id="KW-0966">Cell projection</keyword>
<dbReference type="InterPro" id="IPR010809">
    <property type="entry name" value="FliD_C"/>
</dbReference>
<sequence>MASSSGLSISGVGSGLDIQGIVSQLVRAESAPRLNLLDNREASYEASLSGLSKLKSAASDLSSAAFDLRNLDTFRTRAVSSSNEDILTATASPGTALGKYQIEVGQLATAQKQASSGFADSTSTVGSGQLTFDTSSSSFSVAVAAGDSLADIRDKINGSTANDSVRASILNVDDGAGGTEARLVFSARETGTANAVTVTATDDDGNNTDAAGLSRLASGNLTELTAAQDAQLTVDGLSVTSSTNQVDGVIEGMTLDLNQAEPGTKVEVAVEGDNGPVLEALNSFVEKYNAWNSTYQNLTSYDAEAEQGGVLQGDSTANGINRGLRSLLGDNFGTGAIQNLSEMGIQIDSEGKMTLDESIAENALNNDSQAVKDFLTDPADGVSRQVDDLLEPYLSFDGIFANRADSLNRSLDRIEDQRATLDRRMESYQESLTKQFTAMDSIVQSMQSSASYLSRIGVNSGS</sequence>
<dbReference type="Proteomes" id="UP001327459">
    <property type="component" value="Chromosome"/>
</dbReference>
<evidence type="ECO:0000256" key="4">
    <source>
        <dbReference type="ARBA" id="ARBA00023143"/>
    </source>
</evidence>
<evidence type="ECO:0000256" key="1">
    <source>
        <dbReference type="ARBA" id="ARBA00009764"/>
    </source>
</evidence>
<dbReference type="Pfam" id="PF07195">
    <property type="entry name" value="FliD_C"/>
    <property type="match status" value="1"/>
</dbReference>
<proteinExistence type="inferred from homology"/>
<keyword evidence="9" id="KW-1185">Reference proteome</keyword>
<keyword evidence="3 5" id="KW-0175">Coiled coil</keyword>
<dbReference type="PANTHER" id="PTHR30288">
    <property type="entry name" value="FLAGELLAR CAP/ASSEMBLY PROTEIN FLID"/>
    <property type="match status" value="1"/>
</dbReference>
<dbReference type="InterPro" id="IPR010810">
    <property type="entry name" value="Flagellin_hook_IN_motif"/>
</dbReference>
<dbReference type="PANTHER" id="PTHR30288:SF0">
    <property type="entry name" value="FLAGELLAR HOOK-ASSOCIATED PROTEIN 2"/>
    <property type="match status" value="1"/>
</dbReference>
<dbReference type="RefSeq" id="WP_322522116.1">
    <property type="nucleotide sequence ID" value="NZ_CP140153.1"/>
</dbReference>
<name>A0ABZ0YYK9_9GAMM</name>
<protein>
    <recommendedName>
        <fullName evidence="5">Flagellar hook-associated protein 2</fullName>
        <shortName evidence="5">HAP2</shortName>
    </recommendedName>
    <alternativeName>
        <fullName evidence="5">Flagellar cap protein</fullName>
    </alternativeName>
</protein>
<dbReference type="InterPro" id="IPR003481">
    <property type="entry name" value="FliD_N"/>
</dbReference>
<keyword evidence="8" id="KW-0969">Cilium</keyword>
<evidence type="ECO:0000313" key="8">
    <source>
        <dbReference type="EMBL" id="WQH17136.1"/>
    </source>
</evidence>
<accession>A0ABZ0YYK9</accession>
<organism evidence="8 9">
    <name type="scientific">Guyparkeria halophila</name>
    <dbReference type="NCBI Taxonomy" id="47960"/>
    <lineage>
        <taxon>Bacteria</taxon>
        <taxon>Pseudomonadati</taxon>
        <taxon>Pseudomonadota</taxon>
        <taxon>Gammaproteobacteria</taxon>
        <taxon>Chromatiales</taxon>
        <taxon>Thioalkalibacteraceae</taxon>
        <taxon>Guyparkeria</taxon>
    </lineage>
</organism>